<comment type="function">
    <text evidence="7">Catalyzes the hydrolytic cleavage of the carbon-nitrogen bond in imidazolone-5-propanoate to yield N-formimidoyl-L-glutamate. It is the third step in the universal histidine degradation pathway.</text>
</comment>
<comment type="cofactor">
    <cofactor evidence="7">
        <name>Zn(2+)</name>
        <dbReference type="ChEBI" id="CHEBI:29105"/>
    </cofactor>
    <cofactor evidence="7">
        <name>Fe(3+)</name>
        <dbReference type="ChEBI" id="CHEBI:29034"/>
    </cofactor>
    <text evidence="7">Binds 1 zinc or iron ion per subunit.</text>
</comment>
<evidence type="ECO:0000256" key="6">
    <source>
        <dbReference type="ARBA" id="ARBA00023004"/>
    </source>
</evidence>
<comment type="similarity">
    <text evidence="7">Belongs to the metallo-dependent hydrolases superfamily. HutI family.</text>
</comment>
<dbReference type="HAMAP" id="MF_00372">
    <property type="entry name" value="HutI"/>
    <property type="match status" value="1"/>
</dbReference>
<dbReference type="Proteomes" id="UP000595095">
    <property type="component" value="Chromosome"/>
</dbReference>
<proteinExistence type="inferred from homology"/>
<accession>A0A7S9HBR4</accession>
<feature type="domain" description="Amidohydrolase-related" evidence="8">
    <location>
        <begin position="60"/>
        <end position="398"/>
    </location>
</feature>
<feature type="binding site" evidence="7">
    <location>
        <position position="318"/>
    </location>
    <ligand>
        <name>4-imidazolone-5-propanoate</name>
        <dbReference type="ChEBI" id="CHEBI:77893"/>
    </ligand>
</feature>
<feature type="binding site" evidence="7">
    <location>
        <position position="68"/>
    </location>
    <ligand>
        <name>Fe(3+)</name>
        <dbReference type="ChEBI" id="CHEBI:29034"/>
    </ligand>
</feature>
<gene>
    <name evidence="7 9" type="primary">hutI</name>
    <name evidence="9" type="ORF">IT774_08595</name>
</gene>
<dbReference type="InterPro" id="IPR011059">
    <property type="entry name" value="Metal-dep_hydrolase_composite"/>
</dbReference>
<evidence type="ECO:0000256" key="7">
    <source>
        <dbReference type="HAMAP-Rule" id="MF_00372"/>
    </source>
</evidence>
<dbReference type="NCBIfam" id="TIGR01224">
    <property type="entry name" value="hutI"/>
    <property type="match status" value="1"/>
</dbReference>
<dbReference type="PANTHER" id="PTHR42752:SF1">
    <property type="entry name" value="IMIDAZOLONEPROPIONASE-RELATED"/>
    <property type="match status" value="1"/>
</dbReference>
<dbReference type="KEGG" id="smaa:IT774_08595"/>
<evidence type="ECO:0000313" key="9">
    <source>
        <dbReference type="EMBL" id="QPG04339.1"/>
    </source>
</evidence>
<dbReference type="Pfam" id="PF01979">
    <property type="entry name" value="Amidohydro_1"/>
    <property type="match status" value="1"/>
</dbReference>
<evidence type="ECO:0000259" key="8">
    <source>
        <dbReference type="Pfam" id="PF01979"/>
    </source>
</evidence>
<keyword evidence="2 7" id="KW-0479">Metal-binding</keyword>
<dbReference type="InterPro" id="IPR006680">
    <property type="entry name" value="Amidohydro-rel"/>
</dbReference>
<feature type="binding site" evidence="7">
    <location>
        <position position="313"/>
    </location>
    <ligand>
        <name>Zn(2+)</name>
        <dbReference type="ChEBI" id="CHEBI:29105"/>
    </ligand>
</feature>
<dbReference type="Gene3D" id="3.20.20.140">
    <property type="entry name" value="Metal-dependent hydrolases"/>
    <property type="match status" value="1"/>
</dbReference>
<evidence type="ECO:0000256" key="3">
    <source>
        <dbReference type="ARBA" id="ARBA00022801"/>
    </source>
</evidence>
<name>A0A7S9HBR4_9ALTE</name>
<keyword evidence="10" id="KW-1185">Reference proteome</keyword>
<dbReference type="SUPFAM" id="SSF51556">
    <property type="entry name" value="Metallo-dependent hydrolases"/>
    <property type="match status" value="1"/>
</dbReference>
<dbReference type="FunFam" id="3.20.20.140:FF:000007">
    <property type="entry name" value="Imidazolonepropionase"/>
    <property type="match status" value="1"/>
</dbReference>
<organism evidence="9 10">
    <name type="scientific">Salinimonas marina</name>
    <dbReference type="NCBI Taxonomy" id="2785918"/>
    <lineage>
        <taxon>Bacteria</taxon>
        <taxon>Pseudomonadati</taxon>
        <taxon>Pseudomonadota</taxon>
        <taxon>Gammaproteobacteria</taxon>
        <taxon>Alteromonadales</taxon>
        <taxon>Alteromonadaceae</taxon>
        <taxon>Alteromonas/Salinimonas group</taxon>
        <taxon>Salinimonas</taxon>
    </lineage>
</organism>
<keyword evidence="5 7" id="KW-0862">Zinc</keyword>
<comment type="catalytic activity">
    <reaction evidence="7">
        <text>4-imidazolone-5-propanoate + H2O = N-formimidoyl-L-glutamate</text>
        <dbReference type="Rhea" id="RHEA:23660"/>
        <dbReference type="ChEBI" id="CHEBI:15377"/>
        <dbReference type="ChEBI" id="CHEBI:58928"/>
        <dbReference type="ChEBI" id="CHEBI:77893"/>
        <dbReference type="EC" id="3.5.2.7"/>
    </reaction>
</comment>
<comment type="pathway">
    <text evidence="7">Amino-acid degradation; L-histidine degradation into L-glutamate; N-formimidoyl-L-glutamate from L-histidine: step 3/3.</text>
</comment>
<dbReference type="GO" id="GO:0019557">
    <property type="term" value="P:L-histidine catabolic process to glutamate and formate"/>
    <property type="evidence" value="ECO:0007669"/>
    <property type="project" value="UniProtKB-UniPathway"/>
</dbReference>
<feature type="binding site" evidence="7">
    <location>
        <position position="241"/>
    </location>
    <ligand>
        <name>4-imidazolone-5-propanoate</name>
        <dbReference type="ChEBI" id="CHEBI:77893"/>
    </ligand>
</feature>
<evidence type="ECO:0000313" key="10">
    <source>
        <dbReference type="Proteomes" id="UP000595095"/>
    </source>
</evidence>
<feature type="binding site" evidence="7">
    <location>
        <position position="70"/>
    </location>
    <ligand>
        <name>Fe(3+)</name>
        <dbReference type="ChEBI" id="CHEBI:29034"/>
    </ligand>
</feature>
<dbReference type="AlphaFoldDB" id="A0A7S9HBR4"/>
<feature type="binding site" evidence="7">
    <location>
        <position position="68"/>
    </location>
    <ligand>
        <name>Zn(2+)</name>
        <dbReference type="ChEBI" id="CHEBI:29105"/>
    </ligand>
</feature>
<feature type="binding site" evidence="7">
    <location>
        <position position="238"/>
    </location>
    <ligand>
        <name>Fe(3+)</name>
        <dbReference type="ChEBI" id="CHEBI:29034"/>
    </ligand>
</feature>
<feature type="binding site" evidence="7">
    <location>
        <position position="140"/>
    </location>
    <ligand>
        <name>4-imidazolone-5-propanoate</name>
        <dbReference type="ChEBI" id="CHEBI:77893"/>
    </ligand>
</feature>
<dbReference type="GO" id="GO:0005737">
    <property type="term" value="C:cytoplasm"/>
    <property type="evidence" value="ECO:0007669"/>
    <property type="project" value="UniProtKB-SubCell"/>
</dbReference>
<feature type="binding site" evidence="7">
    <location>
        <position position="173"/>
    </location>
    <ligand>
        <name>4-imidazolone-5-propanoate</name>
        <dbReference type="ChEBI" id="CHEBI:77893"/>
    </ligand>
</feature>
<dbReference type="EC" id="3.5.2.7" evidence="1 7"/>
<feature type="binding site" evidence="7">
    <location>
        <position position="317"/>
    </location>
    <ligand>
        <name>N-formimidoyl-L-glutamate</name>
        <dbReference type="ChEBI" id="CHEBI:58928"/>
    </ligand>
</feature>
<dbReference type="GO" id="GO:0050480">
    <property type="term" value="F:imidazolonepropionase activity"/>
    <property type="evidence" value="ECO:0007669"/>
    <property type="project" value="UniProtKB-UniRule"/>
</dbReference>
<keyword evidence="6 7" id="KW-0408">Iron</keyword>
<reference evidence="9 10" key="1">
    <citation type="submission" date="2020-11" db="EMBL/GenBank/DDBJ databases">
        <title>Complete genome sequence for Salinimonas sp. strain G2-b.</title>
        <authorList>
            <person name="Park S.-J."/>
        </authorList>
    </citation>
    <scope>NUCLEOTIDE SEQUENCE [LARGE SCALE GENOMIC DNA]</scope>
    <source>
        <strain evidence="9 10">G2-b</strain>
    </source>
</reference>
<comment type="subcellular location">
    <subcellularLocation>
        <location evidence="7">Cytoplasm</location>
    </subcellularLocation>
</comment>
<dbReference type="PANTHER" id="PTHR42752">
    <property type="entry name" value="IMIDAZOLONEPROPIONASE"/>
    <property type="match status" value="1"/>
</dbReference>
<feature type="binding site" evidence="7">
    <location>
        <position position="313"/>
    </location>
    <ligand>
        <name>Fe(3+)</name>
        <dbReference type="ChEBI" id="CHEBI:29034"/>
    </ligand>
</feature>
<feature type="binding site" evidence="7">
    <location>
        <position position="315"/>
    </location>
    <ligand>
        <name>N-formimidoyl-L-glutamate</name>
        <dbReference type="ChEBI" id="CHEBI:58928"/>
    </ligand>
</feature>
<feature type="binding site" evidence="7">
    <location>
        <position position="238"/>
    </location>
    <ligand>
        <name>Zn(2+)</name>
        <dbReference type="ChEBI" id="CHEBI:29105"/>
    </ligand>
</feature>
<evidence type="ECO:0000256" key="5">
    <source>
        <dbReference type="ARBA" id="ARBA00022833"/>
    </source>
</evidence>
<keyword evidence="7" id="KW-0963">Cytoplasm</keyword>
<dbReference type="SUPFAM" id="SSF51338">
    <property type="entry name" value="Composite domain of metallo-dependent hydrolases"/>
    <property type="match status" value="1"/>
</dbReference>
<protein>
    <recommendedName>
        <fullName evidence="1 7">Imidazolonepropionase</fullName>
        <ecNumber evidence="1 7">3.5.2.7</ecNumber>
    </recommendedName>
    <alternativeName>
        <fullName evidence="7">Imidazolone-5-propionate hydrolase</fullName>
    </alternativeName>
</protein>
<dbReference type="Gene3D" id="2.30.40.10">
    <property type="entry name" value="Urease, subunit C, domain 1"/>
    <property type="match status" value="1"/>
</dbReference>
<keyword evidence="4 7" id="KW-0369">Histidine metabolism</keyword>
<evidence type="ECO:0000256" key="2">
    <source>
        <dbReference type="ARBA" id="ARBA00022723"/>
    </source>
</evidence>
<dbReference type="EMBL" id="CP064795">
    <property type="protein sequence ID" value="QPG04339.1"/>
    <property type="molecule type" value="Genomic_DNA"/>
</dbReference>
<dbReference type="InterPro" id="IPR032466">
    <property type="entry name" value="Metal_Hydrolase"/>
</dbReference>
<dbReference type="RefSeq" id="WP_195809435.1">
    <property type="nucleotide sequence ID" value="NZ_CP064795.1"/>
</dbReference>
<dbReference type="GO" id="GO:0005506">
    <property type="term" value="F:iron ion binding"/>
    <property type="evidence" value="ECO:0007669"/>
    <property type="project" value="UniProtKB-UniRule"/>
</dbReference>
<feature type="binding site" evidence="7">
    <location>
        <position position="140"/>
    </location>
    <ligand>
        <name>N-formimidoyl-L-glutamate</name>
        <dbReference type="ChEBI" id="CHEBI:58928"/>
    </ligand>
</feature>
<dbReference type="GO" id="GO:0019556">
    <property type="term" value="P:L-histidine catabolic process to glutamate and formamide"/>
    <property type="evidence" value="ECO:0007669"/>
    <property type="project" value="UniProtKB-UniRule"/>
</dbReference>
<sequence>MAVTLIDNVNVMSMDPCQTDNGIERQTQLWIQDDKILAVGSPPAPPPVPDHHIDGTNRWALPGFIDCHTHLVYGGSRADEFRQRLSGTSYQDIARAGGGIQKTVRDTRNAGAEELLQHSLRRGRRLIEEGVTTLEIKSGYGLDQQTELTMLEVAARLGSQLPVNVSRTYLGAHTLPPEFEDDADGYIDFVCHTMIPTIAAGKHATAVDVFCETVGFTRAQAERVFAAAQQAGLAIKLHAEQLSDSKGAVLAAQYQACSVDHIEYLAADDIPMLAKAGCVAVLLPGAFYYLRESKKPPVAALRQHQVPMAVASDHNPGTSPICSLLTCATMACLEFGLTCEEALLGITSHAAQALQLSNKGRLRAGMDADVCLWDIREPADLIYEINGFRPTCRWVGGQYVDG</sequence>
<feature type="binding site" evidence="7">
    <location>
        <position position="70"/>
    </location>
    <ligand>
        <name>Zn(2+)</name>
        <dbReference type="ChEBI" id="CHEBI:29105"/>
    </ligand>
</feature>
<keyword evidence="3 7" id="KW-0378">Hydrolase</keyword>
<dbReference type="UniPathway" id="UPA00379">
    <property type="reaction ID" value="UER00551"/>
</dbReference>
<evidence type="ECO:0000256" key="4">
    <source>
        <dbReference type="ARBA" id="ARBA00022808"/>
    </source>
</evidence>
<dbReference type="InterPro" id="IPR005920">
    <property type="entry name" value="HutI"/>
</dbReference>
<dbReference type="GO" id="GO:0008270">
    <property type="term" value="F:zinc ion binding"/>
    <property type="evidence" value="ECO:0007669"/>
    <property type="project" value="UniProtKB-UniRule"/>
</dbReference>
<evidence type="ECO:0000256" key="1">
    <source>
        <dbReference type="ARBA" id="ARBA00012864"/>
    </source>
</evidence>
<feature type="binding site" evidence="7">
    <location>
        <position position="77"/>
    </location>
    <ligand>
        <name>4-imidazolone-5-propanoate</name>
        <dbReference type="ChEBI" id="CHEBI:77893"/>
    </ligand>
</feature>